<dbReference type="Gene3D" id="2.30.180.10">
    <property type="entry name" value="FAS1 domain"/>
    <property type="match status" value="1"/>
</dbReference>
<dbReference type="SUPFAM" id="SSF82153">
    <property type="entry name" value="FAS1 domain"/>
    <property type="match status" value="1"/>
</dbReference>
<dbReference type="GO" id="GO:0005615">
    <property type="term" value="C:extracellular space"/>
    <property type="evidence" value="ECO:0007669"/>
    <property type="project" value="TreeGrafter"/>
</dbReference>
<keyword evidence="2" id="KW-1185">Reference proteome</keyword>
<dbReference type="FunFam" id="2.30.180.10:FF:000032">
    <property type="entry name" value="Fasciclin domain-containing protein, putative"/>
    <property type="match status" value="1"/>
</dbReference>
<gene>
    <name evidence="1" type="ORF">EKJ_09820</name>
</gene>
<organism evidence="1 2">
    <name type="scientific">Qipengyuania flava</name>
    <dbReference type="NCBI Taxonomy" id="192812"/>
    <lineage>
        <taxon>Bacteria</taxon>
        <taxon>Pseudomonadati</taxon>
        <taxon>Pseudomonadota</taxon>
        <taxon>Alphaproteobacteria</taxon>
        <taxon>Sphingomonadales</taxon>
        <taxon>Erythrobacteraceae</taxon>
        <taxon>Qipengyuania</taxon>
    </lineage>
</organism>
<dbReference type="SMART" id="SM00554">
    <property type="entry name" value="FAS1"/>
    <property type="match status" value="1"/>
</dbReference>
<dbReference type="Pfam" id="PF02469">
    <property type="entry name" value="Fasciclin"/>
    <property type="match status" value="1"/>
</dbReference>
<dbReference type="PANTHER" id="PTHR10900">
    <property type="entry name" value="PERIOSTIN-RELATED"/>
    <property type="match status" value="1"/>
</dbReference>
<dbReference type="KEGG" id="efv:CHH26_12825"/>
<protein>
    <submittedName>
        <fullName evidence="1">Fasciclin</fullName>
    </submittedName>
</protein>
<dbReference type="AlphaFoldDB" id="A0A222EXV0"/>
<evidence type="ECO:0000313" key="1">
    <source>
        <dbReference type="EMBL" id="BBI20135.1"/>
    </source>
</evidence>
<name>A0A222EXV0_9SPHN</name>
<dbReference type="InterPro" id="IPR000782">
    <property type="entry name" value="FAS1_domain"/>
</dbReference>
<dbReference type="EMBL" id="AP019389">
    <property type="protein sequence ID" value="BBI20135.1"/>
    <property type="molecule type" value="Genomic_DNA"/>
</dbReference>
<dbReference type="InterPro" id="IPR050904">
    <property type="entry name" value="Adhesion/Biosynth-related"/>
</dbReference>
<evidence type="ECO:0000313" key="2">
    <source>
        <dbReference type="Proteomes" id="UP000290057"/>
    </source>
</evidence>
<accession>A0A222EXV0</accession>
<proteinExistence type="predicted"/>
<dbReference type="Proteomes" id="UP000290057">
    <property type="component" value="Chromosome"/>
</dbReference>
<reference evidence="1 2" key="1">
    <citation type="submission" date="2019-01" db="EMBL/GenBank/DDBJ databases">
        <title>Complete genome sequence of Erythrobacter flavus KJ5.</title>
        <authorList>
            <person name="Kanesaki Y."/>
            <person name="Brotosudarmo T."/>
            <person name="Moriuchi R."/>
            <person name="Awai K."/>
        </authorList>
    </citation>
    <scope>NUCLEOTIDE SEQUENCE [LARGE SCALE GENOMIC DNA]</scope>
    <source>
        <strain evidence="1 2">KJ5</strain>
    </source>
</reference>
<dbReference type="PANTHER" id="PTHR10900:SF77">
    <property type="entry name" value="FI19380P1"/>
    <property type="match status" value="1"/>
</dbReference>
<dbReference type="InterPro" id="IPR036378">
    <property type="entry name" value="FAS1_dom_sf"/>
</dbReference>
<sequence length="189" mass="19105">MSISKQLKAAAFASISAMGAFALAAGSPALADHHGKKAEQSQPNIVATAMSTGVHDTLVAAVKAAGLVETLSSPGPFTVFAPTDDAFDALPAGTVDSLLRPENKGQLTRILTYHAVAGNIDSATLANAIREAGGTYEFATVAGETLSASFDGHAIVVTDGAGRQTKVVQADVMTSNGVIHVTDGVFLPG</sequence>
<dbReference type="PROSITE" id="PS50213">
    <property type="entry name" value="FAS1"/>
    <property type="match status" value="1"/>
</dbReference>
<dbReference type="RefSeq" id="WP_094063607.1">
    <property type="nucleotide sequence ID" value="NZ_AP019389.1"/>
</dbReference>